<dbReference type="HOGENOM" id="CLU_016047_14_1_2"/>
<dbReference type="STRING" id="273075.gene:9572271"/>
<name>Q9HJB9_THEAC</name>
<dbReference type="PANTHER" id="PTHR30183">
    <property type="entry name" value="MOLYBDENUM TRANSPORT SYSTEM PERMEASE PROTEIN MODB"/>
    <property type="match status" value="1"/>
</dbReference>
<dbReference type="PANTHER" id="PTHR30183:SF3">
    <property type="entry name" value="MOLYBDENUM TRANSPORT SYSTEM PERMEASE PROTEIN MODB"/>
    <property type="match status" value="1"/>
</dbReference>
<sequence length="266" mass="29470">MKSRGRLIYLFFPIFVVYLLVLIVPLVRALTYSSLSEIITDLRSGIIPSIEYTYIVCAFVAVLAVLAALPYAYVMSRHRSTFFKAVDSVVEIPIMIPHTVVGIIMLLTFEPSMPLGHILSKYIPGYSFDDTLFAVIITLFFLSSAYSIREVGVSYQRTVVDYEDVAKTLGLTEGMSFLVVSMRLLARSMMKGFLLSWARSVSEVGAILIVAYYIFPSFIKLAGVFIYSQWLGFGLYPAAASSAILIVTGIIVTGVFRVVETVGVRS</sequence>
<dbReference type="InParanoid" id="Q9HJB9"/>
<proteinExistence type="inferred from homology"/>
<evidence type="ECO:0000313" key="11">
    <source>
        <dbReference type="EMBL" id="CAC12179.1"/>
    </source>
</evidence>
<feature type="transmembrane region" description="Helical" evidence="9">
    <location>
        <begin position="52"/>
        <end position="74"/>
    </location>
</feature>
<comment type="subcellular location">
    <subcellularLocation>
        <location evidence="1 9">Cell membrane</location>
        <topology evidence="1 9">Multi-pass membrane protein</topology>
    </subcellularLocation>
</comment>
<keyword evidence="8 9" id="KW-0472">Membrane</keyword>
<evidence type="ECO:0000256" key="3">
    <source>
        <dbReference type="ARBA" id="ARBA00022448"/>
    </source>
</evidence>
<comment type="similarity">
    <text evidence="2 9">Belongs to the binding-protein-dependent transport system permease family.</text>
</comment>
<dbReference type="SUPFAM" id="SSF161098">
    <property type="entry name" value="MetI-like"/>
    <property type="match status" value="1"/>
</dbReference>
<keyword evidence="6 9" id="KW-0812">Transmembrane</keyword>
<reference evidence="11 12" key="1">
    <citation type="journal article" date="2000" name="Nature">
        <title>The genome sequence of the thermoacidophilic scavenger Thermoplasma acidophilum.</title>
        <authorList>
            <person name="Ruepp A."/>
            <person name="Graml W."/>
            <person name="Santos-Martinez M.L."/>
            <person name="Koretke K.K."/>
            <person name="Volker C."/>
            <person name="Mewes H.W."/>
            <person name="Frishman D."/>
            <person name="Stocker S."/>
            <person name="Lupas A.N."/>
            <person name="Baumeister W."/>
        </authorList>
    </citation>
    <scope>NUCLEOTIDE SEQUENCE [LARGE SCALE GENOMIC DNA]</scope>
    <source>
        <strain evidence="12">ATCC 25905 / DSM 1728 / JCM 9062 / NBRC 15155 / AMRC-C165</strain>
    </source>
</reference>
<dbReference type="RefSeq" id="WP_010901462.1">
    <property type="nucleotide sequence ID" value="NC_002578.1"/>
</dbReference>
<accession>Q9HJB9</accession>
<feature type="transmembrane region" description="Helical" evidence="9">
    <location>
        <begin position="131"/>
        <end position="148"/>
    </location>
</feature>
<evidence type="ECO:0000313" key="12">
    <source>
        <dbReference type="Proteomes" id="UP000001024"/>
    </source>
</evidence>
<keyword evidence="3 9" id="KW-0813">Transport</keyword>
<dbReference type="InterPro" id="IPR000515">
    <property type="entry name" value="MetI-like"/>
</dbReference>
<dbReference type="OrthoDB" id="11163at2157"/>
<gene>
    <name evidence="11" type="ordered locus">Ta1051</name>
</gene>
<feature type="domain" description="ABC transmembrane type-1" evidence="10">
    <location>
        <begin position="50"/>
        <end position="256"/>
    </location>
</feature>
<evidence type="ECO:0000256" key="1">
    <source>
        <dbReference type="ARBA" id="ARBA00004651"/>
    </source>
</evidence>
<dbReference type="Gene3D" id="1.10.3720.10">
    <property type="entry name" value="MetI-like"/>
    <property type="match status" value="1"/>
</dbReference>
<dbReference type="PaxDb" id="273075-Ta1051"/>
<keyword evidence="4" id="KW-1003">Cell membrane</keyword>
<dbReference type="EMBL" id="AL445066">
    <property type="protein sequence ID" value="CAC12179.1"/>
    <property type="molecule type" value="Genomic_DNA"/>
</dbReference>
<evidence type="ECO:0000256" key="8">
    <source>
        <dbReference type="ARBA" id="ARBA00023136"/>
    </source>
</evidence>
<dbReference type="PROSITE" id="PS50928">
    <property type="entry name" value="ABC_TM1"/>
    <property type="match status" value="1"/>
</dbReference>
<keyword evidence="12" id="KW-1185">Reference proteome</keyword>
<evidence type="ECO:0000256" key="7">
    <source>
        <dbReference type="ARBA" id="ARBA00022989"/>
    </source>
</evidence>
<dbReference type="AlphaFoldDB" id="Q9HJB9"/>
<organism evidence="11 12">
    <name type="scientific">Thermoplasma acidophilum (strain ATCC 25905 / DSM 1728 / JCM 9062 / NBRC 15155 / AMRC-C165)</name>
    <dbReference type="NCBI Taxonomy" id="273075"/>
    <lineage>
        <taxon>Archaea</taxon>
        <taxon>Methanobacteriati</taxon>
        <taxon>Thermoplasmatota</taxon>
        <taxon>Thermoplasmata</taxon>
        <taxon>Thermoplasmatales</taxon>
        <taxon>Thermoplasmataceae</taxon>
        <taxon>Thermoplasma</taxon>
    </lineage>
</organism>
<evidence type="ECO:0000256" key="6">
    <source>
        <dbReference type="ARBA" id="ARBA00022692"/>
    </source>
</evidence>
<evidence type="ECO:0000256" key="5">
    <source>
        <dbReference type="ARBA" id="ARBA00022505"/>
    </source>
</evidence>
<protein>
    <submittedName>
        <fullName evidence="11">ABC transporter permease related protein</fullName>
    </submittedName>
</protein>
<dbReference type="InterPro" id="IPR035906">
    <property type="entry name" value="MetI-like_sf"/>
</dbReference>
<dbReference type="KEGG" id="tac:Ta1051"/>
<dbReference type="GO" id="GO:0005886">
    <property type="term" value="C:plasma membrane"/>
    <property type="evidence" value="ECO:0007669"/>
    <property type="project" value="UniProtKB-SubCell"/>
</dbReference>
<dbReference type="GO" id="GO:0055085">
    <property type="term" value="P:transmembrane transport"/>
    <property type="evidence" value="ECO:0007669"/>
    <property type="project" value="InterPro"/>
</dbReference>
<feature type="transmembrane region" description="Helical" evidence="9">
    <location>
        <begin position="235"/>
        <end position="259"/>
    </location>
</feature>
<feature type="transmembrane region" description="Helical" evidence="9">
    <location>
        <begin position="86"/>
        <end position="109"/>
    </location>
</feature>
<dbReference type="EnsemblBacteria" id="CAC12179">
    <property type="protein sequence ID" value="CAC12179"/>
    <property type="gene ID" value="CAC12179"/>
</dbReference>
<evidence type="ECO:0000259" key="10">
    <source>
        <dbReference type="PROSITE" id="PS50928"/>
    </source>
</evidence>
<evidence type="ECO:0000256" key="9">
    <source>
        <dbReference type="RuleBase" id="RU363032"/>
    </source>
</evidence>
<feature type="transmembrane region" description="Helical" evidence="9">
    <location>
        <begin position="192"/>
        <end position="215"/>
    </location>
</feature>
<dbReference type="Proteomes" id="UP000001024">
    <property type="component" value="Chromosome"/>
</dbReference>
<evidence type="ECO:0000256" key="4">
    <source>
        <dbReference type="ARBA" id="ARBA00022475"/>
    </source>
</evidence>
<dbReference type="Pfam" id="PF00528">
    <property type="entry name" value="BPD_transp_1"/>
    <property type="match status" value="1"/>
</dbReference>
<keyword evidence="5" id="KW-0500">Molybdenum</keyword>
<dbReference type="FunCoup" id="Q9HJB9">
    <property type="interactions" value="10"/>
</dbReference>
<feature type="transmembrane region" description="Helical" evidence="9">
    <location>
        <begin position="7"/>
        <end position="32"/>
    </location>
</feature>
<dbReference type="eggNOG" id="arCOG00164">
    <property type="taxonomic scope" value="Archaea"/>
</dbReference>
<keyword evidence="7 9" id="KW-1133">Transmembrane helix</keyword>
<evidence type="ECO:0000256" key="2">
    <source>
        <dbReference type="ARBA" id="ARBA00009306"/>
    </source>
</evidence>